<dbReference type="Proteomes" id="UP000196694">
    <property type="component" value="Unassembled WGS sequence"/>
</dbReference>
<keyword evidence="2" id="KW-1185">Reference proteome</keyword>
<protein>
    <submittedName>
        <fullName evidence="1">Uncharacterized protein</fullName>
    </submittedName>
</protein>
<accession>A0A211YS59</accession>
<sequence length="232" mass="27197">MIVLGKIYVLKEPGRDKAWNIYALREAARLKRWFQGVYYSPRLKRLLAVFKPTPGTHVNMLVFEEMGESVLRDAYRMECPRGCNRCCVLRSGAFMIENELRNLPGDVRDRVTRQPSELIKTPGGWVRVYRLDTEPMGRCIFFDVEKGTCMLEGLGKHNKPIVCLLTYCTVFATRDGKLYLKKGYRVHRDGRAEIHYEEVDEKTWRRMVARMGSVWTRYRKIYKQQQTEEGTA</sequence>
<dbReference type="RefSeq" id="WP_055409133.1">
    <property type="nucleotide sequence ID" value="NZ_CP013011.1"/>
</dbReference>
<gene>
    <name evidence="1" type="ORF">Pdsh_02420</name>
</gene>
<dbReference type="EMBL" id="NCQP01000001">
    <property type="protein sequence ID" value="OWJ55657.1"/>
    <property type="molecule type" value="Genomic_DNA"/>
</dbReference>
<proteinExistence type="predicted"/>
<dbReference type="GeneID" id="26099564"/>
<dbReference type="AlphaFoldDB" id="A0A211YS59"/>
<comment type="caution">
    <text evidence="1">The sequence shown here is derived from an EMBL/GenBank/DDBJ whole genome shotgun (WGS) entry which is preliminary data.</text>
</comment>
<organism evidence="1 2">
    <name type="scientific">Pyrodictium delaneyi</name>
    <dbReference type="NCBI Taxonomy" id="1273541"/>
    <lineage>
        <taxon>Archaea</taxon>
        <taxon>Thermoproteota</taxon>
        <taxon>Thermoprotei</taxon>
        <taxon>Desulfurococcales</taxon>
        <taxon>Pyrodictiaceae</taxon>
        <taxon>Pyrodictium</taxon>
    </lineage>
</organism>
<name>A0A211YS59_9CREN</name>
<reference evidence="1 2" key="1">
    <citation type="submission" date="2017-05" db="EMBL/GenBank/DDBJ databases">
        <title>The draft genome of the hyperthermophilic archaeon 'Pyrodictium delaneyi strain Hulk', an iron and nitrate reducer, reveals the capacity for sulfate reduction.</title>
        <authorList>
            <person name="Demey L.M."/>
            <person name="Miller C."/>
            <person name="Manzella M."/>
            <person name="Reguera G."/>
            <person name="Kashefi K."/>
        </authorList>
    </citation>
    <scope>NUCLEOTIDE SEQUENCE [LARGE SCALE GENOMIC DNA]</scope>
    <source>
        <strain evidence="1 2">Hulk</strain>
    </source>
</reference>
<evidence type="ECO:0000313" key="1">
    <source>
        <dbReference type="EMBL" id="OWJ55657.1"/>
    </source>
</evidence>
<evidence type="ECO:0000313" key="2">
    <source>
        <dbReference type="Proteomes" id="UP000196694"/>
    </source>
</evidence>